<reference evidence="1 2" key="1">
    <citation type="submission" date="2016-10" db="EMBL/GenBank/DDBJ databases">
        <authorList>
            <person name="Varghese N."/>
            <person name="Submissions S."/>
        </authorList>
    </citation>
    <scope>NUCLEOTIDE SEQUENCE [LARGE SCALE GENOMIC DNA]</scope>
    <source>
        <strain evidence="1 2">DSM 11855</strain>
    </source>
</reference>
<protein>
    <submittedName>
        <fullName evidence="1">Uncharacterized protein</fullName>
    </submittedName>
</protein>
<dbReference type="Proteomes" id="UP000323733">
    <property type="component" value="Unassembled WGS sequence"/>
</dbReference>
<proteinExistence type="predicted"/>
<dbReference type="AlphaFoldDB" id="A0A1I7B455"/>
<accession>A0A1I7B455</accession>
<evidence type="ECO:0000313" key="1">
    <source>
        <dbReference type="EMBL" id="SFT81922.1"/>
    </source>
</evidence>
<sequence length="181" mass="21503">MEKRNLRKKEKDEKPRWTAGLKKVPKKDFYVRARFLSLWGDLLREPFLDFFRHIGSDIPKLPFAHMVVHYPQDSPNNFSRIYILIEPKLCVHPSCKFLFFEFLRLIPESPAVIIYPFNYKGQLCCEIDRFLWWEPIPECVKRAPECLVSTFLALPPQLAQNVPYPYIGQINTFIKITYSCF</sequence>
<gene>
    <name evidence="1" type="ORF">SAMN02910340_02533</name>
</gene>
<dbReference type="EMBL" id="FPAO01000012">
    <property type="protein sequence ID" value="SFT81922.1"/>
    <property type="molecule type" value="Genomic_DNA"/>
</dbReference>
<name>A0A1I7B455_METTE</name>
<keyword evidence="2" id="KW-1185">Reference proteome</keyword>
<organism evidence="1 2">
    <name type="scientific">Methanosarcina thermophila</name>
    <dbReference type="NCBI Taxonomy" id="2210"/>
    <lineage>
        <taxon>Archaea</taxon>
        <taxon>Methanobacteriati</taxon>
        <taxon>Methanobacteriota</taxon>
        <taxon>Stenosarchaea group</taxon>
        <taxon>Methanomicrobia</taxon>
        <taxon>Methanosarcinales</taxon>
        <taxon>Methanosarcinaceae</taxon>
        <taxon>Methanosarcina</taxon>
    </lineage>
</organism>
<evidence type="ECO:0000313" key="2">
    <source>
        <dbReference type="Proteomes" id="UP000323733"/>
    </source>
</evidence>